<dbReference type="InterPro" id="IPR016181">
    <property type="entry name" value="Acyl_CoA_acyltransferase"/>
</dbReference>
<dbReference type="InterPro" id="IPR000182">
    <property type="entry name" value="GNAT_dom"/>
</dbReference>
<comment type="caution">
    <text evidence="2">The sequence shown here is derived from an EMBL/GenBank/DDBJ whole genome shotgun (WGS) entry which is preliminary data.</text>
</comment>
<protein>
    <submittedName>
        <fullName evidence="2">GNAT family N-acetyltransferase</fullName>
    </submittedName>
</protein>
<dbReference type="InterPro" id="IPR051908">
    <property type="entry name" value="Ribosomal_N-acetyltransferase"/>
</dbReference>
<name>A0ABP4EQD7_9ACTN</name>
<dbReference type="Proteomes" id="UP001499987">
    <property type="component" value="Unassembled WGS sequence"/>
</dbReference>
<dbReference type="PANTHER" id="PTHR43441">
    <property type="entry name" value="RIBOSOMAL-PROTEIN-SERINE ACETYLTRANSFERASE"/>
    <property type="match status" value="1"/>
</dbReference>
<proteinExistence type="predicted"/>
<evidence type="ECO:0000313" key="2">
    <source>
        <dbReference type="EMBL" id="GAA1117506.1"/>
    </source>
</evidence>
<sequence>MTLTAPGFAPVPLDLGDVLLLPWGAGLLRYAPGVARITADEEVALWNPIHETDPEAWILGHADGGSGDVAGFAVLDAATAALLGTVGLYWPNRADGQAAIGYRLLPEARGRGVATRGTAAAARWAFATAGVRRIELCHAVGNTASCRVADRCGFPLEGTLRASHRYGDGRHHDEHLHARLAGDPEPVAFGAAR</sequence>
<dbReference type="RefSeq" id="WP_344627475.1">
    <property type="nucleotide sequence ID" value="NZ_BAAALD010000104.1"/>
</dbReference>
<evidence type="ECO:0000259" key="1">
    <source>
        <dbReference type="PROSITE" id="PS51186"/>
    </source>
</evidence>
<keyword evidence="3" id="KW-1185">Reference proteome</keyword>
<dbReference type="PROSITE" id="PS51186">
    <property type="entry name" value="GNAT"/>
    <property type="match status" value="1"/>
</dbReference>
<dbReference type="Pfam" id="PF13302">
    <property type="entry name" value="Acetyltransf_3"/>
    <property type="match status" value="1"/>
</dbReference>
<organism evidence="2 3">
    <name type="scientific">Kitasatospora arboriphila</name>
    <dbReference type="NCBI Taxonomy" id="258052"/>
    <lineage>
        <taxon>Bacteria</taxon>
        <taxon>Bacillati</taxon>
        <taxon>Actinomycetota</taxon>
        <taxon>Actinomycetes</taxon>
        <taxon>Kitasatosporales</taxon>
        <taxon>Streptomycetaceae</taxon>
        <taxon>Kitasatospora</taxon>
    </lineage>
</organism>
<dbReference type="Gene3D" id="3.40.630.30">
    <property type="match status" value="1"/>
</dbReference>
<dbReference type="SUPFAM" id="SSF55729">
    <property type="entry name" value="Acyl-CoA N-acyltransferases (Nat)"/>
    <property type="match status" value="1"/>
</dbReference>
<evidence type="ECO:0000313" key="3">
    <source>
        <dbReference type="Proteomes" id="UP001499987"/>
    </source>
</evidence>
<dbReference type="PANTHER" id="PTHR43441:SF10">
    <property type="entry name" value="ACETYLTRANSFERASE"/>
    <property type="match status" value="1"/>
</dbReference>
<gene>
    <name evidence="2" type="ORF">GCM10009663_66970</name>
</gene>
<reference evidence="3" key="1">
    <citation type="journal article" date="2019" name="Int. J. Syst. Evol. Microbiol.">
        <title>The Global Catalogue of Microorganisms (GCM) 10K type strain sequencing project: providing services to taxonomists for standard genome sequencing and annotation.</title>
        <authorList>
            <consortium name="The Broad Institute Genomics Platform"/>
            <consortium name="The Broad Institute Genome Sequencing Center for Infectious Disease"/>
            <person name="Wu L."/>
            <person name="Ma J."/>
        </authorList>
    </citation>
    <scope>NUCLEOTIDE SEQUENCE [LARGE SCALE GENOMIC DNA]</scope>
    <source>
        <strain evidence="3">JCM 13002</strain>
    </source>
</reference>
<accession>A0ABP4EQD7</accession>
<dbReference type="EMBL" id="BAAALD010000104">
    <property type="protein sequence ID" value="GAA1117506.1"/>
    <property type="molecule type" value="Genomic_DNA"/>
</dbReference>
<feature type="domain" description="N-acetyltransferase" evidence="1">
    <location>
        <begin position="32"/>
        <end position="183"/>
    </location>
</feature>